<dbReference type="EMBL" id="BMAC01000218">
    <property type="protein sequence ID" value="GFP90447.1"/>
    <property type="molecule type" value="Genomic_DNA"/>
</dbReference>
<feature type="non-terminal residue" evidence="2">
    <location>
        <position position="1"/>
    </location>
</feature>
<gene>
    <name evidence="2" type="ORF">PHJA_001188600</name>
</gene>
<reference evidence="2" key="1">
    <citation type="submission" date="2020-07" db="EMBL/GenBank/DDBJ databases">
        <title>Ethylene signaling mediates host invasion by parasitic plants.</title>
        <authorList>
            <person name="Yoshida S."/>
        </authorList>
    </citation>
    <scope>NUCLEOTIDE SEQUENCE</scope>
    <source>
        <strain evidence="2">Okayama</strain>
    </source>
</reference>
<evidence type="ECO:0000313" key="2">
    <source>
        <dbReference type="EMBL" id="GFP90447.1"/>
    </source>
</evidence>
<protein>
    <submittedName>
        <fullName evidence="2">Protein transparent testa 12</fullName>
    </submittedName>
</protein>
<sequence>RERRRDTLRAGVRRAALRDARRLHATRHRGAVPVQPLDRGVLPALAAAPPRPRRVGEGVGAGSAVRLRPDPAGVRVRGQLPDPEIPPGAEHRGAERVDVTRGAGVPSGYVLGCGVQGWVGAVGGGAGAEPVVVDHCFGAVCVHRVEPKV</sequence>
<keyword evidence="3" id="KW-1185">Reference proteome</keyword>
<organism evidence="2 3">
    <name type="scientific">Phtheirospermum japonicum</name>
    <dbReference type="NCBI Taxonomy" id="374723"/>
    <lineage>
        <taxon>Eukaryota</taxon>
        <taxon>Viridiplantae</taxon>
        <taxon>Streptophyta</taxon>
        <taxon>Embryophyta</taxon>
        <taxon>Tracheophyta</taxon>
        <taxon>Spermatophyta</taxon>
        <taxon>Magnoliopsida</taxon>
        <taxon>eudicotyledons</taxon>
        <taxon>Gunneridae</taxon>
        <taxon>Pentapetalae</taxon>
        <taxon>asterids</taxon>
        <taxon>lamiids</taxon>
        <taxon>Lamiales</taxon>
        <taxon>Orobanchaceae</taxon>
        <taxon>Orobanchaceae incertae sedis</taxon>
        <taxon>Phtheirospermum</taxon>
    </lineage>
</organism>
<accession>A0A830BRK7</accession>
<name>A0A830BRK7_9LAMI</name>
<dbReference type="Proteomes" id="UP000653305">
    <property type="component" value="Unassembled WGS sequence"/>
</dbReference>
<comment type="caution">
    <text evidence="2">The sequence shown here is derived from an EMBL/GenBank/DDBJ whole genome shotgun (WGS) entry which is preliminary data.</text>
</comment>
<dbReference type="AlphaFoldDB" id="A0A830BRK7"/>
<proteinExistence type="predicted"/>
<feature type="region of interest" description="Disordered" evidence="1">
    <location>
        <begin position="48"/>
        <end position="95"/>
    </location>
</feature>
<evidence type="ECO:0000313" key="3">
    <source>
        <dbReference type="Proteomes" id="UP000653305"/>
    </source>
</evidence>
<evidence type="ECO:0000256" key="1">
    <source>
        <dbReference type="SAM" id="MobiDB-lite"/>
    </source>
</evidence>